<dbReference type="RefSeq" id="XP_056560110.1">
    <property type="nucleotide sequence ID" value="XM_056693381.1"/>
</dbReference>
<dbReference type="GeneID" id="81432558"/>
<dbReference type="Proteomes" id="UP001147782">
    <property type="component" value="Unassembled WGS sequence"/>
</dbReference>
<evidence type="ECO:0000259" key="6">
    <source>
        <dbReference type="PROSITE" id="PS50048"/>
    </source>
</evidence>
<dbReference type="InterPro" id="IPR052400">
    <property type="entry name" value="Zn2-C6_fungal_TF"/>
</dbReference>
<keyword evidence="2" id="KW-0238">DNA-binding</keyword>
<evidence type="ECO:0000256" key="2">
    <source>
        <dbReference type="ARBA" id="ARBA00023125"/>
    </source>
</evidence>
<evidence type="ECO:0000256" key="1">
    <source>
        <dbReference type="ARBA" id="ARBA00023015"/>
    </source>
</evidence>
<reference evidence="7" key="2">
    <citation type="journal article" date="2023" name="IMA Fungus">
        <title>Comparative genomic study of the Penicillium genus elucidates a diverse pangenome and 15 lateral gene transfer events.</title>
        <authorList>
            <person name="Petersen C."/>
            <person name="Sorensen T."/>
            <person name="Nielsen M.R."/>
            <person name="Sondergaard T.E."/>
            <person name="Sorensen J.L."/>
            <person name="Fitzpatrick D.A."/>
            <person name="Frisvad J.C."/>
            <person name="Nielsen K.L."/>
        </authorList>
    </citation>
    <scope>NUCLEOTIDE SEQUENCE</scope>
    <source>
        <strain evidence="7">IBT 29864</strain>
    </source>
</reference>
<dbReference type="PROSITE" id="PS50048">
    <property type="entry name" value="ZN2_CY6_FUNGAL_2"/>
    <property type="match status" value="1"/>
</dbReference>
<comment type="caution">
    <text evidence="7">The sequence shown here is derived from an EMBL/GenBank/DDBJ whole genome shotgun (WGS) entry which is preliminary data.</text>
</comment>
<feature type="domain" description="Zn(2)-C6 fungal-type" evidence="6">
    <location>
        <begin position="55"/>
        <end position="91"/>
    </location>
</feature>
<feature type="region of interest" description="Disordered" evidence="5">
    <location>
        <begin position="1"/>
        <end position="22"/>
    </location>
</feature>
<keyword evidence="3" id="KW-0804">Transcription</keyword>
<dbReference type="InterPro" id="IPR021858">
    <property type="entry name" value="Fun_TF"/>
</dbReference>
<dbReference type="InterPro" id="IPR036864">
    <property type="entry name" value="Zn2-C6_fun-type_DNA-bd_sf"/>
</dbReference>
<dbReference type="Gene3D" id="4.10.240.10">
    <property type="entry name" value="Zn(2)-C6 fungal-type DNA-binding domain"/>
    <property type="match status" value="1"/>
</dbReference>
<organism evidence="7 8">
    <name type="scientific">Penicillium cataractarum</name>
    <dbReference type="NCBI Taxonomy" id="2100454"/>
    <lineage>
        <taxon>Eukaryota</taxon>
        <taxon>Fungi</taxon>
        <taxon>Dikarya</taxon>
        <taxon>Ascomycota</taxon>
        <taxon>Pezizomycotina</taxon>
        <taxon>Eurotiomycetes</taxon>
        <taxon>Eurotiomycetidae</taxon>
        <taxon>Eurotiales</taxon>
        <taxon>Aspergillaceae</taxon>
        <taxon>Penicillium</taxon>
    </lineage>
</organism>
<evidence type="ECO:0000256" key="4">
    <source>
        <dbReference type="ARBA" id="ARBA00023242"/>
    </source>
</evidence>
<keyword evidence="1" id="KW-0805">Transcription regulation</keyword>
<name>A0A9W9VU32_9EURO</name>
<reference evidence="7" key="1">
    <citation type="submission" date="2022-11" db="EMBL/GenBank/DDBJ databases">
        <authorList>
            <person name="Petersen C."/>
        </authorList>
    </citation>
    <scope>NUCLEOTIDE SEQUENCE</scope>
    <source>
        <strain evidence="7">IBT 29864</strain>
    </source>
</reference>
<dbReference type="SMART" id="SM00066">
    <property type="entry name" value="GAL4"/>
    <property type="match status" value="1"/>
</dbReference>
<dbReference type="SUPFAM" id="SSF57701">
    <property type="entry name" value="Zn2/Cys6 DNA-binding domain"/>
    <property type="match status" value="1"/>
</dbReference>
<dbReference type="GO" id="GO:0003677">
    <property type="term" value="F:DNA binding"/>
    <property type="evidence" value="ECO:0007669"/>
    <property type="project" value="UniProtKB-KW"/>
</dbReference>
<dbReference type="OrthoDB" id="416217at2759"/>
<protein>
    <recommendedName>
        <fullName evidence="6">Zn(2)-C6 fungal-type domain-containing protein</fullName>
    </recommendedName>
</protein>
<dbReference type="GO" id="GO:0000981">
    <property type="term" value="F:DNA-binding transcription factor activity, RNA polymerase II-specific"/>
    <property type="evidence" value="ECO:0007669"/>
    <property type="project" value="InterPro"/>
</dbReference>
<keyword evidence="8" id="KW-1185">Reference proteome</keyword>
<gene>
    <name evidence="7" type="ORF">N7496_000450</name>
</gene>
<accession>A0A9W9VU32</accession>
<feature type="compositionally biased region" description="Polar residues" evidence="5">
    <location>
        <begin position="1"/>
        <end position="18"/>
    </location>
</feature>
<evidence type="ECO:0000313" key="7">
    <source>
        <dbReference type="EMBL" id="KAJ5389382.1"/>
    </source>
</evidence>
<dbReference type="Pfam" id="PF11951">
    <property type="entry name" value="Fungal_trans_2"/>
    <property type="match status" value="1"/>
</dbReference>
<evidence type="ECO:0000256" key="5">
    <source>
        <dbReference type="SAM" id="MobiDB-lite"/>
    </source>
</evidence>
<dbReference type="AlphaFoldDB" id="A0A9W9VU32"/>
<proteinExistence type="predicted"/>
<dbReference type="GO" id="GO:0008270">
    <property type="term" value="F:zinc ion binding"/>
    <property type="evidence" value="ECO:0007669"/>
    <property type="project" value="InterPro"/>
</dbReference>
<dbReference type="PANTHER" id="PTHR47657:SF15">
    <property type="entry name" value="ZN(II)2CYS6 TRANSCRIPTION FACTOR (EUROFUNG)"/>
    <property type="match status" value="1"/>
</dbReference>
<evidence type="ECO:0000313" key="8">
    <source>
        <dbReference type="Proteomes" id="UP001147782"/>
    </source>
</evidence>
<sequence length="455" mass="51484">MSSEHTPSDDTSSTSVEVGTNDAKRLQNVFRVTLQSNKQSSGFHSRRSHKKSRAGCLTCKKRRVKALKSFQCDEQKPECSKCEKKGLTCCYTSEEVVRRDSDSSSRRLSKESPNSTLFSFTLDNITRDIQEILNLGVRCNLVPLWNQNATHPMSTVAFHNFVKCSTETIASPAIRNVMRTDMIQVSFTSSHLMYTILAVGMLHLNRVSPSKERSVAESYFWQHALQNYQKALSSNVSKDNVDSLLSSCMLMSVMTVCPENFQPTDSWVLTNRPEAMNWLCLQSGLRCILSLASRYIPSSIWGTAFSEIGKEEDKIFDDIQQGREGLDPDLADLCGIDDWTTDNNSIYYSPLRILTPLLKLERDAPNSAHCTSFMGRLDCDFVNLLRERDPPALIILAHWMGLMCCLSQWQPWVEGRIRGECIAICMFLEHSTDPLVLRLLRFPAEACGYKLHNDS</sequence>
<evidence type="ECO:0000256" key="3">
    <source>
        <dbReference type="ARBA" id="ARBA00023163"/>
    </source>
</evidence>
<dbReference type="PANTHER" id="PTHR47657">
    <property type="entry name" value="STEROL REGULATORY ELEMENT-BINDING PROTEIN ECM22"/>
    <property type="match status" value="1"/>
</dbReference>
<keyword evidence="4" id="KW-0539">Nucleus</keyword>
<dbReference type="InterPro" id="IPR001138">
    <property type="entry name" value="Zn2Cys6_DnaBD"/>
</dbReference>
<dbReference type="EMBL" id="JAPZBS010000001">
    <property type="protein sequence ID" value="KAJ5389382.1"/>
    <property type="molecule type" value="Genomic_DNA"/>
</dbReference>
<dbReference type="CDD" id="cd00067">
    <property type="entry name" value="GAL4"/>
    <property type="match status" value="1"/>
</dbReference>